<dbReference type="EMBL" id="EF082384">
    <property type="protein sequence ID" value="ABK21746.1"/>
    <property type="molecule type" value="mRNA"/>
</dbReference>
<name>A9NM85_PICSI</name>
<protein>
    <submittedName>
        <fullName evidence="1">Uncharacterized protein</fullName>
    </submittedName>
</protein>
<reference evidence="1" key="1">
    <citation type="journal article" date="2008" name="BMC Genomics">
        <title>A conifer genomics resource of 200,000 spruce (Picea spp.) ESTs and 6,464 high-quality, sequence-finished full-length cDNAs for Sitka spruce (Picea sitchensis).</title>
        <authorList>
            <person name="Ralph S.G."/>
            <person name="Chun H.J."/>
            <person name="Kolosova N."/>
            <person name="Cooper D."/>
            <person name="Oddy C."/>
            <person name="Ritland C.E."/>
            <person name="Kirkpatrick R."/>
            <person name="Moore R."/>
            <person name="Barber S."/>
            <person name="Holt R.A."/>
            <person name="Jones S.J."/>
            <person name="Marra M.A."/>
            <person name="Douglas C.J."/>
            <person name="Ritland K."/>
            <person name="Bohlmann J."/>
        </authorList>
    </citation>
    <scope>NUCLEOTIDE SEQUENCE</scope>
    <source>
        <tissue evidence="1">Bark</tissue>
    </source>
</reference>
<organism evidence="1">
    <name type="scientific">Picea sitchensis</name>
    <name type="common">Sitka spruce</name>
    <name type="synonym">Pinus sitchensis</name>
    <dbReference type="NCBI Taxonomy" id="3332"/>
    <lineage>
        <taxon>Eukaryota</taxon>
        <taxon>Viridiplantae</taxon>
        <taxon>Streptophyta</taxon>
        <taxon>Embryophyta</taxon>
        <taxon>Tracheophyta</taxon>
        <taxon>Spermatophyta</taxon>
        <taxon>Pinopsida</taxon>
        <taxon>Pinidae</taxon>
        <taxon>Conifers I</taxon>
        <taxon>Pinales</taxon>
        <taxon>Pinaceae</taxon>
        <taxon>Picea</taxon>
    </lineage>
</organism>
<accession>A9NM85</accession>
<proteinExistence type="evidence at transcript level"/>
<dbReference type="AlphaFoldDB" id="A9NM85"/>
<sequence length="62" mass="7341">MCLQDRKNVTLSFLKLKLRFFRGKKNNHKLKYLIKFDMKLLTMFSSPSSCGGYLDCEKHKPI</sequence>
<evidence type="ECO:0000313" key="1">
    <source>
        <dbReference type="EMBL" id="ABK21746.1"/>
    </source>
</evidence>